<protein>
    <submittedName>
        <fullName evidence="1">Hprk-related kinase b</fullName>
    </submittedName>
</protein>
<keyword evidence="1" id="KW-0808">Transferase</keyword>
<accession>A0A4U8YGY1</accession>
<dbReference type="NCBIfam" id="TIGR04355">
    <property type="entry name" value="HprK_rel_B"/>
    <property type="match status" value="1"/>
</dbReference>
<dbReference type="SUPFAM" id="SSF53795">
    <property type="entry name" value="PEP carboxykinase-like"/>
    <property type="match status" value="1"/>
</dbReference>
<evidence type="ECO:0000313" key="1">
    <source>
        <dbReference type="EMBL" id="VFQ42736.1"/>
    </source>
</evidence>
<gene>
    <name evidence="1" type="ORF">MSL71_3570</name>
</gene>
<proteinExistence type="predicted"/>
<dbReference type="Proteomes" id="UP000507962">
    <property type="component" value="Unassembled WGS sequence"/>
</dbReference>
<dbReference type="InterPro" id="IPR027597">
    <property type="entry name" value="HprK-rel_B"/>
</dbReference>
<name>A0A4U8YGY1_9BACT</name>
<organism evidence="1 2">
    <name type="scientific">Desulfoluna butyratoxydans</name>
    <dbReference type="NCBI Taxonomy" id="231438"/>
    <lineage>
        <taxon>Bacteria</taxon>
        <taxon>Pseudomonadati</taxon>
        <taxon>Thermodesulfobacteriota</taxon>
        <taxon>Desulfobacteria</taxon>
        <taxon>Desulfobacterales</taxon>
        <taxon>Desulfolunaceae</taxon>
        <taxon>Desulfoluna</taxon>
    </lineage>
</organism>
<reference evidence="1 2" key="1">
    <citation type="submission" date="2019-03" db="EMBL/GenBank/DDBJ databases">
        <authorList>
            <person name="Nijsse B."/>
        </authorList>
    </citation>
    <scope>NUCLEOTIDE SEQUENCE [LARGE SCALE GENOMIC DNA]</scope>
    <source>
        <strain evidence="1">Desulfoluna butyratoxydans MSL71</strain>
    </source>
</reference>
<keyword evidence="2" id="KW-1185">Reference proteome</keyword>
<dbReference type="RefSeq" id="WP_180136956.1">
    <property type="nucleotide sequence ID" value="NZ_CAADHO010000001.1"/>
</dbReference>
<dbReference type="AlphaFoldDB" id="A0A4U8YGY1"/>
<sequence length="359" mass="38422">MILSGGTCRELMARVRSRIPAPHGLTLGFAGCLVQVTSSSRGLKEALADYFQEFLCDGGPPAVRISLHDSEVLSVPFAFAPKAPSPGKTRVKEEWADFPDGRMVRKRLTGMLFLFGGGEHLAVGPCRANTNQVINFINNRFIEWKLRKGSLLGHGAGVVAGDRGLAVAGVSGAGKSTLALHLMAAGARFVSNDRLMVTRRGAGLEMCGVAKHPRINPGTALTVPGLSGLLGPRERARFRAMPRDVLRTVEEKHDVPIHRFFGPGRFILTAPLSGLVILNWAGTGSPTVVRSLEMPRDVRLLSAFAKDTGLFYGPFQGQDTKAPTLSAYADLLAKVPVVELSGGRDFVQGTKVCLAMLSL</sequence>
<dbReference type="EMBL" id="CAADHO010000001">
    <property type="protein sequence ID" value="VFQ42736.1"/>
    <property type="molecule type" value="Genomic_DNA"/>
</dbReference>
<evidence type="ECO:0000313" key="2">
    <source>
        <dbReference type="Proteomes" id="UP000507962"/>
    </source>
</evidence>
<dbReference type="GO" id="GO:0016301">
    <property type="term" value="F:kinase activity"/>
    <property type="evidence" value="ECO:0007669"/>
    <property type="project" value="UniProtKB-KW"/>
</dbReference>
<keyword evidence="1" id="KW-0418">Kinase</keyword>
<dbReference type="InterPro" id="IPR027417">
    <property type="entry name" value="P-loop_NTPase"/>
</dbReference>
<dbReference type="Gene3D" id="3.40.50.300">
    <property type="entry name" value="P-loop containing nucleotide triphosphate hydrolases"/>
    <property type="match status" value="1"/>
</dbReference>